<dbReference type="AlphaFoldDB" id="A0A9D1CS15"/>
<evidence type="ECO:0000256" key="1">
    <source>
        <dbReference type="ARBA" id="ARBA00004141"/>
    </source>
</evidence>
<feature type="transmembrane region" description="Helical" evidence="5">
    <location>
        <begin position="155"/>
        <end position="173"/>
    </location>
</feature>
<reference evidence="7" key="2">
    <citation type="journal article" date="2021" name="PeerJ">
        <title>Extensive microbial diversity within the chicken gut microbiome revealed by metagenomics and culture.</title>
        <authorList>
            <person name="Gilroy R."/>
            <person name="Ravi A."/>
            <person name="Getino M."/>
            <person name="Pursley I."/>
            <person name="Horton D.L."/>
            <person name="Alikhan N.F."/>
            <person name="Baker D."/>
            <person name="Gharbi K."/>
            <person name="Hall N."/>
            <person name="Watson M."/>
            <person name="Adriaenssens E.M."/>
            <person name="Foster-Nyarko E."/>
            <person name="Jarju S."/>
            <person name="Secka A."/>
            <person name="Antonio M."/>
            <person name="Oren A."/>
            <person name="Chaudhuri R.R."/>
            <person name="La Ragione R."/>
            <person name="Hildebrand F."/>
            <person name="Pallen M.J."/>
        </authorList>
    </citation>
    <scope>NUCLEOTIDE SEQUENCE</scope>
    <source>
        <strain evidence="7">ChiSxjej2B14-6234</strain>
    </source>
</reference>
<evidence type="ECO:0000256" key="5">
    <source>
        <dbReference type="SAM" id="Phobius"/>
    </source>
</evidence>
<evidence type="ECO:0000256" key="4">
    <source>
        <dbReference type="ARBA" id="ARBA00023136"/>
    </source>
</evidence>
<dbReference type="GO" id="GO:0016020">
    <property type="term" value="C:membrane"/>
    <property type="evidence" value="ECO:0007669"/>
    <property type="project" value="UniProtKB-SubCell"/>
</dbReference>
<protein>
    <submittedName>
        <fullName evidence="7">Rhomboid family intramembrane serine protease</fullName>
    </submittedName>
</protein>
<reference evidence="7" key="1">
    <citation type="submission" date="2020-10" db="EMBL/GenBank/DDBJ databases">
        <authorList>
            <person name="Gilroy R."/>
        </authorList>
    </citation>
    <scope>NUCLEOTIDE SEQUENCE</scope>
    <source>
        <strain evidence="7">ChiSxjej2B14-6234</strain>
    </source>
</reference>
<feature type="transmembrane region" description="Helical" evidence="5">
    <location>
        <begin position="20"/>
        <end position="39"/>
    </location>
</feature>
<dbReference type="InterPro" id="IPR022764">
    <property type="entry name" value="Peptidase_S54_rhomboid_dom"/>
</dbReference>
<dbReference type="Pfam" id="PF01694">
    <property type="entry name" value="Rhomboid"/>
    <property type="match status" value="1"/>
</dbReference>
<organism evidence="7 8">
    <name type="scientific">Candidatus Onthenecus intestinigallinarum</name>
    <dbReference type="NCBI Taxonomy" id="2840875"/>
    <lineage>
        <taxon>Bacteria</taxon>
        <taxon>Bacillati</taxon>
        <taxon>Bacillota</taxon>
        <taxon>Clostridia</taxon>
        <taxon>Eubacteriales</taxon>
        <taxon>Candidatus Onthenecus</taxon>
    </lineage>
</organism>
<evidence type="ECO:0000256" key="3">
    <source>
        <dbReference type="ARBA" id="ARBA00022989"/>
    </source>
</evidence>
<feature type="transmembrane region" description="Helical" evidence="5">
    <location>
        <begin position="179"/>
        <end position="198"/>
    </location>
</feature>
<dbReference type="Proteomes" id="UP000886887">
    <property type="component" value="Unassembled WGS sequence"/>
</dbReference>
<keyword evidence="7" id="KW-0378">Hydrolase</keyword>
<accession>A0A9D1CS15</accession>
<comment type="subcellular location">
    <subcellularLocation>
        <location evidence="1">Membrane</location>
        <topology evidence="1">Multi-pass membrane protein</topology>
    </subcellularLocation>
</comment>
<dbReference type="InterPro" id="IPR035952">
    <property type="entry name" value="Rhomboid-like_sf"/>
</dbReference>
<dbReference type="GO" id="GO:0004252">
    <property type="term" value="F:serine-type endopeptidase activity"/>
    <property type="evidence" value="ECO:0007669"/>
    <property type="project" value="InterPro"/>
</dbReference>
<name>A0A9D1CS15_9FIRM</name>
<proteinExistence type="predicted"/>
<dbReference type="SUPFAM" id="SSF144091">
    <property type="entry name" value="Rhomboid-like"/>
    <property type="match status" value="1"/>
</dbReference>
<sequence length="217" mass="25343">MKTVFASMERWFRRHSIRNLMTYVVGGMLVVFLMDFLLPSLRVESWLYLNWHLVMRGQVWRLLTFVLLPPSSSLVWILFSLYFYWLIGNALENHWGTARFNMFYFVGILGNILAAAITGSGTNTYLNLSLFLAFAAVYPNFELMLFFFLPMKVKYLALLDVVLYGLNLIVGPWSVRAAIVFSLLNVILFFGGDLISTIRRESSYWKTRANFRRAMRR</sequence>
<feature type="transmembrane region" description="Helical" evidence="5">
    <location>
        <begin position="125"/>
        <end position="148"/>
    </location>
</feature>
<evidence type="ECO:0000259" key="6">
    <source>
        <dbReference type="Pfam" id="PF01694"/>
    </source>
</evidence>
<keyword evidence="2 5" id="KW-0812">Transmembrane</keyword>
<gene>
    <name evidence="7" type="ORF">IAB73_11085</name>
</gene>
<feature type="transmembrane region" description="Helical" evidence="5">
    <location>
        <begin position="99"/>
        <end position="119"/>
    </location>
</feature>
<dbReference type="EMBL" id="DVFJ01000038">
    <property type="protein sequence ID" value="HIQ72738.1"/>
    <property type="molecule type" value="Genomic_DNA"/>
</dbReference>
<keyword evidence="4 5" id="KW-0472">Membrane</keyword>
<evidence type="ECO:0000256" key="2">
    <source>
        <dbReference type="ARBA" id="ARBA00022692"/>
    </source>
</evidence>
<dbReference type="Gene3D" id="1.20.1540.10">
    <property type="entry name" value="Rhomboid-like"/>
    <property type="match status" value="1"/>
</dbReference>
<feature type="transmembrane region" description="Helical" evidence="5">
    <location>
        <begin position="59"/>
        <end position="87"/>
    </location>
</feature>
<feature type="domain" description="Peptidase S54 rhomboid" evidence="6">
    <location>
        <begin position="56"/>
        <end position="121"/>
    </location>
</feature>
<keyword evidence="3 5" id="KW-1133">Transmembrane helix</keyword>
<keyword evidence="7" id="KW-0645">Protease</keyword>
<comment type="caution">
    <text evidence="7">The sequence shown here is derived from an EMBL/GenBank/DDBJ whole genome shotgun (WGS) entry which is preliminary data.</text>
</comment>
<evidence type="ECO:0000313" key="8">
    <source>
        <dbReference type="Proteomes" id="UP000886887"/>
    </source>
</evidence>
<dbReference type="GO" id="GO:0006508">
    <property type="term" value="P:proteolysis"/>
    <property type="evidence" value="ECO:0007669"/>
    <property type="project" value="UniProtKB-KW"/>
</dbReference>
<evidence type="ECO:0000313" key="7">
    <source>
        <dbReference type="EMBL" id="HIQ72738.1"/>
    </source>
</evidence>